<dbReference type="InterPro" id="IPR001155">
    <property type="entry name" value="OxRdtase_FMN_N"/>
</dbReference>
<dbReference type="FunFam" id="3.20.20.70:FF:000059">
    <property type="entry name" value="N-ethylmaleimide reductase, FMN-linked"/>
    <property type="match status" value="1"/>
</dbReference>
<organism evidence="5 6">
    <name type="scientific">Amaricoccus macauensis</name>
    <dbReference type="NCBI Taxonomy" id="57001"/>
    <lineage>
        <taxon>Bacteria</taxon>
        <taxon>Pseudomonadati</taxon>
        <taxon>Pseudomonadota</taxon>
        <taxon>Alphaproteobacteria</taxon>
        <taxon>Rhodobacterales</taxon>
        <taxon>Paracoccaceae</taxon>
        <taxon>Amaricoccus</taxon>
    </lineage>
</organism>
<evidence type="ECO:0000313" key="6">
    <source>
        <dbReference type="Proteomes" id="UP000549457"/>
    </source>
</evidence>
<feature type="domain" description="NADH:flavin oxidoreductase/NADH oxidase N-terminal" evidence="4">
    <location>
        <begin position="4"/>
        <end position="338"/>
    </location>
</feature>
<dbReference type="PANTHER" id="PTHR22893:SF91">
    <property type="entry name" value="NADPH DEHYDROGENASE 2-RELATED"/>
    <property type="match status" value="1"/>
</dbReference>
<dbReference type="GO" id="GO:0010181">
    <property type="term" value="F:FMN binding"/>
    <property type="evidence" value="ECO:0007669"/>
    <property type="project" value="InterPro"/>
</dbReference>
<keyword evidence="6" id="KW-1185">Reference proteome</keyword>
<dbReference type="CDD" id="cd02933">
    <property type="entry name" value="OYE_like_FMN"/>
    <property type="match status" value="1"/>
</dbReference>
<dbReference type="InterPro" id="IPR045247">
    <property type="entry name" value="Oye-like"/>
</dbReference>
<gene>
    <name evidence="5" type="ORF">HNP73_000792</name>
</gene>
<proteinExistence type="inferred from homology"/>
<dbReference type="Proteomes" id="UP000549457">
    <property type="component" value="Unassembled WGS sequence"/>
</dbReference>
<keyword evidence="3 5" id="KW-0560">Oxidoreductase</keyword>
<dbReference type="AlphaFoldDB" id="A0A840SNJ0"/>
<evidence type="ECO:0000256" key="3">
    <source>
        <dbReference type="ARBA" id="ARBA00023002"/>
    </source>
</evidence>
<dbReference type="Gene3D" id="3.20.20.70">
    <property type="entry name" value="Aldolase class I"/>
    <property type="match status" value="1"/>
</dbReference>
<dbReference type="PANTHER" id="PTHR22893">
    <property type="entry name" value="NADH OXIDOREDUCTASE-RELATED"/>
    <property type="match status" value="1"/>
</dbReference>
<dbReference type="EC" id="1.-.-.-" evidence="5"/>
<reference evidence="5 6" key="1">
    <citation type="submission" date="2020-08" db="EMBL/GenBank/DDBJ databases">
        <title>Genomic Encyclopedia of Type Strains, Phase IV (KMG-IV): sequencing the most valuable type-strain genomes for metagenomic binning, comparative biology and taxonomic classification.</title>
        <authorList>
            <person name="Goeker M."/>
        </authorList>
    </citation>
    <scope>NUCLEOTIDE SEQUENCE [LARGE SCALE GENOMIC DNA]</scope>
    <source>
        <strain evidence="5 6">DSM 101730</strain>
    </source>
</reference>
<dbReference type="GO" id="GO:0016628">
    <property type="term" value="F:oxidoreductase activity, acting on the CH-CH group of donors, NAD or NADP as acceptor"/>
    <property type="evidence" value="ECO:0007669"/>
    <property type="project" value="UniProtKB-ARBA"/>
</dbReference>
<name>A0A840SNJ0_9RHOB</name>
<dbReference type="NCBIfam" id="NF007899">
    <property type="entry name" value="PRK10605.1"/>
    <property type="match status" value="1"/>
</dbReference>
<evidence type="ECO:0000256" key="2">
    <source>
        <dbReference type="ARBA" id="ARBA00005979"/>
    </source>
</evidence>
<evidence type="ECO:0000313" key="5">
    <source>
        <dbReference type="EMBL" id="MBB5220871.1"/>
    </source>
</evidence>
<sequence length="365" mass="38299">MTAKLFTPLEAGALRLRNRVVMAPLTRNRALPDGDVPGPLAAEYYGQRAGFGLIISEGTQVSQQGQGYIWTPGIYSAAQIDGWSGVTEAVHAKGGTIVAQIWHVGRVSHSSLQPGGSAPVGPSPLTAATKTYDGTGFVPTSAPRALGIDEIPGIVADFATAARNAREAGFDGVEIHGANGYLIDQFMRPSANERSDAYGGSVENRTRFLEEVVEAAAGAIGPDRVGLRLSPFAPANGVVVDETAPEIFARGIERIAPYGLAYLHMVEGTTGGPRDLPAGASIDALRRLFPGVYIANNGYDREMAIEAVETGRVDAVAFGKLAIANPDLVERLRQDAALNEADRKSFYGGGAEGYTDYPALEAASA</sequence>
<comment type="caution">
    <text evidence="5">The sequence shown here is derived from an EMBL/GenBank/DDBJ whole genome shotgun (WGS) entry which is preliminary data.</text>
</comment>
<dbReference type="RefSeq" id="WP_184147297.1">
    <property type="nucleotide sequence ID" value="NZ_JACHFM010000001.1"/>
</dbReference>
<dbReference type="Pfam" id="PF00724">
    <property type="entry name" value="Oxidored_FMN"/>
    <property type="match status" value="1"/>
</dbReference>
<evidence type="ECO:0000256" key="1">
    <source>
        <dbReference type="ARBA" id="ARBA00001917"/>
    </source>
</evidence>
<accession>A0A840SNJ0</accession>
<dbReference type="EMBL" id="JACHFM010000001">
    <property type="protein sequence ID" value="MBB5220871.1"/>
    <property type="molecule type" value="Genomic_DNA"/>
</dbReference>
<dbReference type="InterPro" id="IPR013785">
    <property type="entry name" value="Aldolase_TIM"/>
</dbReference>
<comment type="similarity">
    <text evidence="2">Belongs to the NADH:flavin oxidoreductase/NADH oxidase family.</text>
</comment>
<evidence type="ECO:0000259" key="4">
    <source>
        <dbReference type="Pfam" id="PF00724"/>
    </source>
</evidence>
<protein>
    <submittedName>
        <fullName evidence="5">N-ethylmaleimide reductase</fullName>
        <ecNumber evidence="5">1.-.-.-</ecNumber>
    </submittedName>
</protein>
<dbReference type="GO" id="GO:0005829">
    <property type="term" value="C:cytosol"/>
    <property type="evidence" value="ECO:0007669"/>
    <property type="project" value="UniProtKB-ARBA"/>
</dbReference>
<comment type="cofactor">
    <cofactor evidence="1">
        <name>FMN</name>
        <dbReference type="ChEBI" id="CHEBI:58210"/>
    </cofactor>
</comment>
<dbReference type="SUPFAM" id="SSF51395">
    <property type="entry name" value="FMN-linked oxidoreductases"/>
    <property type="match status" value="1"/>
</dbReference>